<dbReference type="RefSeq" id="WP_007319234.1">
    <property type="nucleotide sequence ID" value="NZ_BAEH01000096.1"/>
</dbReference>
<dbReference type="OrthoDB" id="4424690at2"/>
<feature type="compositionally biased region" description="Pro residues" evidence="1">
    <location>
        <begin position="894"/>
        <end position="907"/>
    </location>
</feature>
<evidence type="ECO:0000256" key="1">
    <source>
        <dbReference type="SAM" id="MobiDB-lite"/>
    </source>
</evidence>
<keyword evidence="2" id="KW-0812">Transmembrane</keyword>
<reference evidence="5 6" key="1">
    <citation type="submission" date="2011-12" db="EMBL/GenBank/DDBJ databases">
        <title>Whole genome shotgun sequence of Gordonia effusa NBRC 100432.</title>
        <authorList>
            <person name="Yoshida I."/>
            <person name="Takarada H."/>
            <person name="Hosoyama A."/>
            <person name="Tsuchikane K."/>
            <person name="Katsumata H."/>
            <person name="Yamazaki S."/>
            <person name="Fujita N."/>
        </authorList>
    </citation>
    <scope>NUCLEOTIDE SEQUENCE [LARGE SCALE GENOMIC DNA]</scope>
    <source>
        <strain evidence="5 6">NBRC 100432</strain>
    </source>
</reference>
<comment type="caution">
    <text evidence="5">The sequence shown here is derived from an EMBL/GenBank/DDBJ whole genome shotgun (WGS) entry which is preliminary data.</text>
</comment>
<dbReference type="Pfam" id="PF13519">
    <property type="entry name" value="VWA_2"/>
    <property type="match status" value="1"/>
</dbReference>
<feature type="compositionally biased region" description="Low complexity" evidence="1">
    <location>
        <begin position="882"/>
        <end position="893"/>
    </location>
</feature>
<protein>
    <recommendedName>
        <fullName evidence="4">VWFA domain-containing protein</fullName>
    </recommendedName>
</protein>
<feature type="transmembrane region" description="Helical" evidence="2">
    <location>
        <begin position="667"/>
        <end position="690"/>
    </location>
</feature>
<dbReference type="STRING" id="1077974.GOEFS_096_00760"/>
<evidence type="ECO:0000313" key="5">
    <source>
        <dbReference type="EMBL" id="GAB19899.1"/>
    </source>
</evidence>
<dbReference type="InterPro" id="IPR002035">
    <property type="entry name" value="VWF_A"/>
</dbReference>
<feature type="region of interest" description="Disordered" evidence="1">
    <location>
        <begin position="850"/>
        <end position="920"/>
    </location>
</feature>
<organism evidence="5 6">
    <name type="scientific">Gordonia effusa NBRC 100432</name>
    <dbReference type="NCBI Taxonomy" id="1077974"/>
    <lineage>
        <taxon>Bacteria</taxon>
        <taxon>Bacillati</taxon>
        <taxon>Actinomycetota</taxon>
        <taxon>Actinomycetes</taxon>
        <taxon>Mycobacteriales</taxon>
        <taxon>Gordoniaceae</taxon>
        <taxon>Gordonia</taxon>
    </lineage>
</organism>
<keyword evidence="2" id="KW-1133">Transmembrane helix</keyword>
<dbReference type="Gene3D" id="3.40.50.410">
    <property type="entry name" value="von Willebrand factor, type A domain"/>
    <property type="match status" value="1"/>
</dbReference>
<feature type="compositionally biased region" description="Low complexity" evidence="1">
    <location>
        <begin position="911"/>
        <end position="920"/>
    </location>
</feature>
<evidence type="ECO:0000256" key="3">
    <source>
        <dbReference type="SAM" id="SignalP"/>
    </source>
</evidence>
<dbReference type="EMBL" id="BAEH01000096">
    <property type="protein sequence ID" value="GAB19899.1"/>
    <property type="molecule type" value="Genomic_DNA"/>
</dbReference>
<dbReference type="PROSITE" id="PS50234">
    <property type="entry name" value="VWFA"/>
    <property type="match status" value="1"/>
</dbReference>
<dbReference type="eggNOG" id="ENOG502Z9PW">
    <property type="taxonomic scope" value="Bacteria"/>
</dbReference>
<dbReference type="Proteomes" id="UP000035034">
    <property type="component" value="Unassembled WGS sequence"/>
</dbReference>
<dbReference type="AlphaFoldDB" id="H0R498"/>
<evidence type="ECO:0000313" key="6">
    <source>
        <dbReference type="Proteomes" id="UP000035034"/>
    </source>
</evidence>
<proteinExistence type="predicted"/>
<dbReference type="SUPFAM" id="SSF53300">
    <property type="entry name" value="vWA-like"/>
    <property type="match status" value="1"/>
</dbReference>
<feature type="signal peptide" evidence="3">
    <location>
        <begin position="1"/>
        <end position="33"/>
    </location>
</feature>
<keyword evidence="6" id="KW-1185">Reference proteome</keyword>
<evidence type="ECO:0000259" key="4">
    <source>
        <dbReference type="PROSITE" id="PS50234"/>
    </source>
</evidence>
<gene>
    <name evidence="5" type="ORF">GOEFS_096_00760</name>
</gene>
<evidence type="ECO:0000256" key="2">
    <source>
        <dbReference type="SAM" id="Phobius"/>
    </source>
</evidence>
<keyword evidence="3" id="KW-0732">Signal</keyword>
<accession>H0R498</accession>
<dbReference type="InterPro" id="IPR036465">
    <property type="entry name" value="vWFA_dom_sf"/>
</dbReference>
<name>H0R498_9ACTN</name>
<keyword evidence="2" id="KW-0472">Membrane</keyword>
<feature type="domain" description="VWFA" evidence="4">
    <location>
        <begin position="54"/>
        <end position="290"/>
    </location>
</feature>
<feature type="chain" id="PRO_5003538147" description="VWFA domain-containing protein" evidence="3">
    <location>
        <begin position="34"/>
        <end position="920"/>
    </location>
</feature>
<sequence length="920" mass="94522">MTITHVARRVSALLAVLAVVALASMPLLPTANAATGDEGVDRFGACLAANKSGQVLFLMDESFSLRESDPQAARVTASKYLAEQLQTFAADTGAKLDVAVSSFAANYRELNDWQQLSSSTVTSITDTLGSLQNQNSGQDTDYWAALTGAQKTLAKRKPANGASGCQMVAWFTDGALDFNVHNRTEDKTKEYAPGVELNGPDDAAKVSAAAKESICRSGGVADQLRSSGVITIGIGLDSAGASASTFDLMKSIATGQTTSTGKCGDITSPVPGGFYPVSDIDDLLFAFDRLSTPGQPPIPKTAGACARTVCEKGKHKFVLDRSVGSVAILASADRTGLVPVLVAPNGSQTRMVSGSPGSADVNGVKITYRDPSSKTVSVRMTNRDAAGWRGVWALVYIAPDGDAAAKTRSSIHITGDLLPAWPAQNTTKLHSGDTSVDMTFAVKQTNGTTIDAADIPGKAALSAQLVTAAGKTISITTSDLDKAHITDKQTFSLAGVAPGNATLRMTLKVTTAPARESNGTLVPGTVLSPQNVDLPVTIAAPVGYPQLSSSIDFGTVEAAGSKTAAVKITGPGCVWRNASSSPTILGSPDGAGTPTVDASANAKANCVTVAEGRSGELPLTLTVPNDANGTLNGTVSIMVAPTDGSAPPVEVRVPFTASLQKNLDVPLTVGVFIAALILGPLIPLLLLYLVKWFTARIPAKALRSEQIRVQVNGNAVLRDGAPFALRDTDLVRMVPGLDKPARDLDLGGGVRLRARIGLAPFGTGFVVATAPGSAGAAGKTGATHGKTPDAKLPLAVHNSWFVLHDPNGPANAATVVVLAGADATPAVRNRIDAEIASTLPRILGELRTKAAGAQPNPPGTSGPDGGQSNPFGGGQPPPPLTNPFAGPPTTGNPFGPPQRPPHGPYQGPPQGGQYPRNPYQ</sequence>